<accession>A0AB35MEV8</accession>
<dbReference type="Gene3D" id="1.10.260.40">
    <property type="entry name" value="lambda repressor-like DNA-binding domains"/>
    <property type="match status" value="1"/>
</dbReference>
<feature type="domain" description="HTH lacI-type" evidence="4">
    <location>
        <begin position="11"/>
        <end position="65"/>
    </location>
</feature>
<dbReference type="RefSeq" id="WP_301159461.1">
    <property type="nucleotide sequence ID" value="NZ_JAUHQB010000001.1"/>
</dbReference>
<proteinExistence type="predicted"/>
<protein>
    <submittedName>
        <fullName evidence="5">LacI family DNA-binding transcriptional regulator</fullName>
    </submittedName>
</protein>
<dbReference type="InterPro" id="IPR000843">
    <property type="entry name" value="HTH_LacI"/>
</dbReference>
<dbReference type="PANTHER" id="PTHR30146:SF155">
    <property type="entry name" value="ALANINE RACEMASE"/>
    <property type="match status" value="1"/>
</dbReference>
<keyword evidence="3" id="KW-0804">Transcription</keyword>
<keyword evidence="2 5" id="KW-0238">DNA-binding</keyword>
<dbReference type="Gene3D" id="3.40.50.2300">
    <property type="match status" value="2"/>
</dbReference>
<evidence type="ECO:0000256" key="3">
    <source>
        <dbReference type="ARBA" id="ARBA00023163"/>
    </source>
</evidence>
<gene>
    <name evidence="5" type="ORF">QQ002_01855</name>
</gene>
<evidence type="ECO:0000313" key="6">
    <source>
        <dbReference type="Proteomes" id="UP001172756"/>
    </source>
</evidence>
<dbReference type="GO" id="GO:0000976">
    <property type="term" value="F:transcription cis-regulatory region binding"/>
    <property type="evidence" value="ECO:0007669"/>
    <property type="project" value="TreeGrafter"/>
</dbReference>
<evidence type="ECO:0000313" key="5">
    <source>
        <dbReference type="EMBL" id="MDN4482282.1"/>
    </source>
</evidence>
<dbReference type="AlphaFoldDB" id="A0AB35MEV8"/>
<dbReference type="InterPro" id="IPR046335">
    <property type="entry name" value="LacI/GalR-like_sensor"/>
</dbReference>
<sequence>MSTETARRGRATIRDVAARAGVSHQTVSRFLRADPTISPALRERIEAAVEALDYRPNVVARAMRGRRTGRLALLLPSGEAISSLEILAGATGVVEDGGYALEALTIGGPPAARAQRVVDLLDSGLFEAVAGLTALEVEPERLVALRTPVLLAPSYDSHMRSVGELANGSRIADLVSGLADLGHTTFVHLAGDLEHASAVSRREVYLETIASLGLHSYGVIECGWSPERAGDAMGALPGAAGVTAVIAANDKLAAGAIRGAARRGWTVPGDLSITGWDDNELSSVMMPSLSTVTVDHARLGRRIARDLLALVDASPAAPPDDEEPITRIVWRESTGRAPVRPAG</sequence>
<dbReference type="PANTHER" id="PTHR30146">
    <property type="entry name" value="LACI-RELATED TRANSCRIPTIONAL REPRESSOR"/>
    <property type="match status" value="1"/>
</dbReference>
<dbReference type="EMBL" id="JAUHQB010000001">
    <property type="protein sequence ID" value="MDN4482282.1"/>
    <property type="molecule type" value="Genomic_DNA"/>
</dbReference>
<dbReference type="PROSITE" id="PS50932">
    <property type="entry name" value="HTH_LACI_2"/>
    <property type="match status" value="1"/>
</dbReference>
<comment type="caution">
    <text evidence="5">The sequence shown here is derived from an EMBL/GenBank/DDBJ whole genome shotgun (WGS) entry which is preliminary data.</text>
</comment>
<name>A0AB35MEV8_9MICO</name>
<dbReference type="PROSITE" id="PS00356">
    <property type="entry name" value="HTH_LACI_1"/>
    <property type="match status" value="1"/>
</dbReference>
<dbReference type="InterPro" id="IPR028082">
    <property type="entry name" value="Peripla_BP_I"/>
</dbReference>
<dbReference type="Proteomes" id="UP001172756">
    <property type="component" value="Unassembled WGS sequence"/>
</dbReference>
<reference evidence="5 6" key="1">
    <citation type="submission" date="2023-06" db="EMBL/GenBank/DDBJ databases">
        <title>SYSU T0a273.</title>
        <authorList>
            <person name="Gao L."/>
            <person name="Fang B.-Z."/>
            <person name="Li W.-J."/>
        </authorList>
    </citation>
    <scope>NUCLEOTIDE SEQUENCE [LARGE SCALE GENOMIC DNA]</scope>
    <source>
        <strain evidence="5 6">SYSU T0a273</strain>
    </source>
</reference>
<evidence type="ECO:0000256" key="2">
    <source>
        <dbReference type="ARBA" id="ARBA00023125"/>
    </source>
</evidence>
<evidence type="ECO:0000256" key="1">
    <source>
        <dbReference type="ARBA" id="ARBA00023015"/>
    </source>
</evidence>
<dbReference type="Pfam" id="PF00356">
    <property type="entry name" value="LacI"/>
    <property type="match status" value="1"/>
</dbReference>
<dbReference type="SUPFAM" id="SSF47413">
    <property type="entry name" value="lambda repressor-like DNA-binding domains"/>
    <property type="match status" value="1"/>
</dbReference>
<evidence type="ECO:0000259" key="4">
    <source>
        <dbReference type="PROSITE" id="PS50932"/>
    </source>
</evidence>
<dbReference type="CDD" id="cd01392">
    <property type="entry name" value="HTH_LacI"/>
    <property type="match status" value="1"/>
</dbReference>
<dbReference type="GO" id="GO:0003700">
    <property type="term" value="F:DNA-binding transcription factor activity"/>
    <property type="evidence" value="ECO:0007669"/>
    <property type="project" value="TreeGrafter"/>
</dbReference>
<dbReference type="SMART" id="SM00354">
    <property type="entry name" value="HTH_LACI"/>
    <property type="match status" value="1"/>
</dbReference>
<keyword evidence="1" id="KW-0805">Transcription regulation</keyword>
<organism evidence="5 6">
    <name type="scientific">Demequina lignilytica</name>
    <dbReference type="NCBI Taxonomy" id="3051663"/>
    <lineage>
        <taxon>Bacteria</taxon>
        <taxon>Bacillati</taxon>
        <taxon>Actinomycetota</taxon>
        <taxon>Actinomycetes</taxon>
        <taxon>Micrococcales</taxon>
        <taxon>Demequinaceae</taxon>
        <taxon>Demequina</taxon>
    </lineage>
</organism>
<dbReference type="SUPFAM" id="SSF53822">
    <property type="entry name" value="Periplasmic binding protein-like I"/>
    <property type="match status" value="1"/>
</dbReference>
<dbReference type="Pfam" id="PF13377">
    <property type="entry name" value="Peripla_BP_3"/>
    <property type="match status" value="1"/>
</dbReference>
<dbReference type="InterPro" id="IPR010982">
    <property type="entry name" value="Lambda_DNA-bd_dom_sf"/>
</dbReference>